<dbReference type="Proteomes" id="UP000887565">
    <property type="component" value="Unplaced"/>
</dbReference>
<protein>
    <submittedName>
        <fullName evidence="2">Uncharacterized protein</fullName>
    </submittedName>
</protein>
<keyword evidence="1" id="KW-1185">Reference proteome</keyword>
<reference evidence="2" key="1">
    <citation type="submission" date="2022-11" db="UniProtKB">
        <authorList>
            <consortium name="WormBaseParasite"/>
        </authorList>
    </citation>
    <scope>IDENTIFICATION</scope>
</reference>
<organism evidence="1 2">
    <name type="scientific">Romanomermis culicivorax</name>
    <name type="common">Nematode worm</name>
    <dbReference type="NCBI Taxonomy" id="13658"/>
    <lineage>
        <taxon>Eukaryota</taxon>
        <taxon>Metazoa</taxon>
        <taxon>Ecdysozoa</taxon>
        <taxon>Nematoda</taxon>
        <taxon>Enoplea</taxon>
        <taxon>Dorylaimia</taxon>
        <taxon>Mermithida</taxon>
        <taxon>Mermithoidea</taxon>
        <taxon>Mermithidae</taxon>
        <taxon>Romanomermis</taxon>
    </lineage>
</organism>
<evidence type="ECO:0000313" key="2">
    <source>
        <dbReference type="WBParaSite" id="nRc.2.0.1.t32750-RA"/>
    </source>
</evidence>
<accession>A0A915K4H3</accession>
<evidence type="ECO:0000313" key="1">
    <source>
        <dbReference type="Proteomes" id="UP000887565"/>
    </source>
</evidence>
<name>A0A915K4H3_ROMCU</name>
<sequence length="61" mass="7160">MIRVPEDGSTNEIYKTSSENQQELLQFSHADGVLNIFQMKKVYVHKSRKLQRTAKRFCENS</sequence>
<dbReference type="WBParaSite" id="nRc.2.0.1.t32750-RA">
    <property type="protein sequence ID" value="nRc.2.0.1.t32750-RA"/>
    <property type="gene ID" value="nRc.2.0.1.g32750"/>
</dbReference>
<proteinExistence type="predicted"/>
<dbReference type="AlphaFoldDB" id="A0A915K4H3"/>